<keyword evidence="2" id="KW-1185">Reference proteome</keyword>
<name>A0A8J2VDD9_9BACL</name>
<sequence>MTIGDKEGFIIDRNGAAFRGEHLIEGAVQTIFRLHSLNKRIVFLSN</sequence>
<reference evidence="1" key="1">
    <citation type="journal article" date="2014" name="Int. J. Syst. Evol. Microbiol.">
        <title>Complete genome sequence of Corynebacterium casei LMG S-19264T (=DSM 44701T), isolated from a smear-ripened cheese.</title>
        <authorList>
            <consortium name="US DOE Joint Genome Institute (JGI-PGF)"/>
            <person name="Walter F."/>
            <person name="Albersmeier A."/>
            <person name="Kalinowski J."/>
            <person name="Ruckert C."/>
        </authorList>
    </citation>
    <scope>NUCLEOTIDE SEQUENCE</scope>
    <source>
        <strain evidence="1">CGMCC 1.15371</strain>
    </source>
</reference>
<protein>
    <submittedName>
        <fullName evidence="1">Uncharacterized protein</fullName>
    </submittedName>
</protein>
<dbReference type="AlphaFoldDB" id="A0A8J2VDD9"/>
<evidence type="ECO:0000313" key="2">
    <source>
        <dbReference type="Proteomes" id="UP000628775"/>
    </source>
</evidence>
<dbReference type="SUPFAM" id="SSF56784">
    <property type="entry name" value="HAD-like"/>
    <property type="match status" value="1"/>
</dbReference>
<proteinExistence type="predicted"/>
<dbReference type="Gene3D" id="3.40.50.1000">
    <property type="entry name" value="HAD superfamily/HAD-like"/>
    <property type="match status" value="1"/>
</dbReference>
<dbReference type="RefSeq" id="WP_188687650.1">
    <property type="nucleotide sequence ID" value="NZ_BMIR01000001.1"/>
</dbReference>
<evidence type="ECO:0000313" key="1">
    <source>
        <dbReference type="EMBL" id="GGE25800.1"/>
    </source>
</evidence>
<accession>A0A8J2VDD9</accession>
<organism evidence="1 2">
    <name type="scientific">Pullulanibacillus camelliae</name>
    <dbReference type="NCBI Taxonomy" id="1707096"/>
    <lineage>
        <taxon>Bacteria</taxon>
        <taxon>Bacillati</taxon>
        <taxon>Bacillota</taxon>
        <taxon>Bacilli</taxon>
        <taxon>Bacillales</taxon>
        <taxon>Sporolactobacillaceae</taxon>
        <taxon>Pullulanibacillus</taxon>
    </lineage>
</organism>
<reference evidence="1" key="2">
    <citation type="submission" date="2020-09" db="EMBL/GenBank/DDBJ databases">
        <authorList>
            <person name="Sun Q."/>
            <person name="Zhou Y."/>
        </authorList>
    </citation>
    <scope>NUCLEOTIDE SEQUENCE</scope>
    <source>
        <strain evidence="1">CGMCC 1.15371</strain>
    </source>
</reference>
<dbReference type="EMBL" id="BMIR01000001">
    <property type="protein sequence ID" value="GGE25800.1"/>
    <property type="molecule type" value="Genomic_DNA"/>
</dbReference>
<dbReference type="InterPro" id="IPR023214">
    <property type="entry name" value="HAD_sf"/>
</dbReference>
<dbReference type="Proteomes" id="UP000628775">
    <property type="component" value="Unassembled WGS sequence"/>
</dbReference>
<gene>
    <name evidence="1" type="ORF">GCM10011391_00230</name>
</gene>
<comment type="caution">
    <text evidence="1">The sequence shown here is derived from an EMBL/GenBank/DDBJ whole genome shotgun (WGS) entry which is preliminary data.</text>
</comment>
<dbReference type="InterPro" id="IPR036412">
    <property type="entry name" value="HAD-like_sf"/>
</dbReference>